<organism evidence="3">
    <name type="scientific">Hexamita inflata</name>
    <dbReference type="NCBI Taxonomy" id="28002"/>
    <lineage>
        <taxon>Eukaryota</taxon>
        <taxon>Metamonada</taxon>
        <taxon>Diplomonadida</taxon>
        <taxon>Hexamitidae</taxon>
        <taxon>Hexamitinae</taxon>
        <taxon>Hexamita</taxon>
    </lineage>
</organism>
<reference evidence="4 5" key="2">
    <citation type="submission" date="2024-07" db="EMBL/GenBank/DDBJ databases">
        <authorList>
            <person name="Akdeniz Z."/>
        </authorList>
    </citation>
    <scope>NUCLEOTIDE SEQUENCE [LARGE SCALE GENOMIC DNA]</scope>
</reference>
<evidence type="ECO:0000256" key="1">
    <source>
        <dbReference type="ARBA" id="ARBA00022614"/>
    </source>
</evidence>
<gene>
    <name evidence="3" type="ORF">HINF_LOCUS16228</name>
    <name evidence="4" type="ORF">HINF_LOCUS51284</name>
</gene>
<evidence type="ECO:0000313" key="5">
    <source>
        <dbReference type="Proteomes" id="UP001642409"/>
    </source>
</evidence>
<accession>A0AA86NYV9</accession>
<keyword evidence="5" id="KW-1185">Reference proteome</keyword>
<evidence type="ECO:0000313" key="4">
    <source>
        <dbReference type="EMBL" id="CAL6064296.1"/>
    </source>
</evidence>
<dbReference type="AlphaFoldDB" id="A0AA86NYV9"/>
<name>A0AA86NYV9_9EUKA</name>
<dbReference type="PANTHER" id="PTHR46652">
    <property type="entry name" value="LEUCINE-RICH REPEAT AND IQ DOMAIN-CONTAINING PROTEIN 1-RELATED"/>
    <property type="match status" value="1"/>
</dbReference>
<dbReference type="InterPro" id="IPR001611">
    <property type="entry name" value="Leu-rich_rpt"/>
</dbReference>
<dbReference type="EMBL" id="CAXDID020000250">
    <property type="protein sequence ID" value="CAL6064296.1"/>
    <property type="molecule type" value="Genomic_DNA"/>
</dbReference>
<dbReference type="InterPro" id="IPR032675">
    <property type="entry name" value="LRR_dom_sf"/>
</dbReference>
<keyword evidence="2" id="KW-0677">Repeat</keyword>
<evidence type="ECO:0000313" key="3">
    <source>
        <dbReference type="EMBL" id="CAI9928583.1"/>
    </source>
</evidence>
<dbReference type="Gene3D" id="3.80.10.10">
    <property type="entry name" value="Ribonuclease Inhibitor"/>
    <property type="match status" value="1"/>
</dbReference>
<comment type="caution">
    <text evidence="3">The sequence shown here is derived from an EMBL/GenBank/DDBJ whole genome shotgun (WGS) entry which is preliminary data.</text>
</comment>
<sequence>MTEQNNQNMRNNKYGDNIIKYYEDNIREGSLQIGSWRRGDDTQLKNFKFLEKFNITKLIIFFDNQFRLKLKNQTIKQLFVKTSINVEKDVLNLIVDDLELENLEVLLLDSNKMCSEQLNHLTKFKKLHTLDVSFNDVDLTHIHNVLSLTKLSMQRCGLKHIECISSLVNLEYLDLSVNSGIDINPLCKITTITQLNISNCNLYQIDQIGSLINLKVLDASSNQLQNVDSICYCGVRANFDFNKCLCNNCA</sequence>
<dbReference type="Proteomes" id="UP001642409">
    <property type="component" value="Unassembled WGS sequence"/>
</dbReference>
<dbReference type="PROSITE" id="PS51450">
    <property type="entry name" value="LRR"/>
    <property type="match status" value="1"/>
</dbReference>
<keyword evidence="1" id="KW-0433">Leucine-rich repeat</keyword>
<dbReference type="PANTHER" id="PTHR46652:SF3">
    <property type="entry name" value="LEUCINE-RICH REPEAT-CONTAINING PROTEIN 9"/>
    <property type="match status" value="1"/>
</dbReference>
<dbReference type="SUPFAM" id="SSF52058">
    <property type="entry name" value="L domain-like"/>
    <property type="match status" value="1"/>
</dbReference>
<evidence type="ECO:0000256" key="2">
    <source>
        <dbReference type="ARBA" id="ARBA00022737"/>
    </source>
</evidence>
<reference evidence="3" key="1">
    <citation type="submission" date="2023-06" db="EMBL/GenBank/DDBJ databases">
        <authorList>
            <person name="Kurt Z."/>
        </authorList>
    </citation>
    <scope>NUCLEOTIDE SEQUENCE</scope>
</reference>
<dbReference type="EMBL" id="CATOUU010000409">
    <property type="protein sequence ID" value="CAI9928583.1"/>
    <property type="molecule type" value="Genomic_DNA"/>
</dbReference>
<dbReference type="InterPro" id="IPR050836">
    <property type="entry name" value="SDS22/Internalin_LRR"/>
</dbReference>
<protein>
    <submittedName>
        <fullName evidence="3">Uncharacterized protein</fullName>
    </submittedName>
</protein>
<proteinExistence type="predicted"/>